<comment type="caution">
    <text evidence="1">The sequence shown here is derived from an EMBL/GenBank/DDBJ whole genome shotgun (WGS) entry which is preliminary data.</text>
</comment>
<organism evidence="1">
    <name type="scientific">marine sediment metagenome</name>
    <dbReference type="NCBI Taxonomy" id="412755"/>
    <lineage>
        <taxon>unclassified sequences</taxon>
        <taxon>metagenomes</taxon>
        <taxon>ecological metagenomes</taxon>
    </lineage>
</organism>
<dbReference type="EMBL" id="BARV01028415">
    <property type="protein sequence ID" value="GAI33758.1"/>
    <property type="molecule type" value="Genomic_DNA"/>
</dbReference>
<dbReference type="AlphaFoldDB" id="X1MR06"/>
<reference evidence="1" key="1">
    <citation type="journal article" date="2014" name="Front. Microbiol.">
        <title>High frequency of phylogenetically diverse reductive dehalogenase-homologous genes in deep subseafloor sedimentary metagenomes.</title>
        <authorList>
            <person name="Kawai M."/>
            <person name="Futagami T."/>
            <person name="Toyoda A."/>
            <person name="Takaki Y."/>
            <person name="Nishi S."/>
            <person name="Hori S."/>
            <person name="Arai W."/>
            <person name="Tsubouchi T."/>
            <person name="Morono Y."/>
            <person name="Uchiyama I."/>
            <person name="Ito T."/>
            <person name="Fujiyama A."/>
            <person name="Inagaki F."/>
            <person name="Takami H."/>
        </authorList>
    </citation>
    <scope>NUCLEOTIDE SEQUENCE</scope>
    <source>
        <strain evidence="1">Expedition CK06-06</strain>
    </source>
</reference>
<sequence length="135" mass="15376">MSALDKLDALESFQARRASLYTGFISSWGKVLATRQLDPRKIPQELVQQLTGFYLQTSMVGSDLVVKKLNEFQEISRVAMKTKNMMPVLVAFGKVCLEMRKELNPATKLTAEDILRTFIVDLDTQPQLLELLRQK</sequence>
<name>X1MR06_9ZZZZ</name>
<protein>
    <submittedName>
        <fullName evidence="1">Uncharacterized protein</fullName>
    </submittedName>
</protein>
<accession>X1MR06</accession>
<evidence type="ECO:0000313" key="1">
    <source>
        <dbReference type="EMBL" id="GAI33758.1"/>
    </source>
</evidence>
<proteinExistence type="predicted"/>
<gene>
    <name evidence="1" type="ORF">S06H3_45497</name>
</gene>